<accession>A0A840TN83</accession>
<keyword evidence="3" id="KW-0998">Cell outer membrane</keyword>
<dbReference type="PANTHER" id="PTHR40980:SF4">
    <property type="entry name" value="TONB-DEPENDENT RECEPTOR-LIKE BETA-BARREL DOMAIN-CONTAINING PROTEIN"/>
    <property type="match status" value="1"/>
</dbReference>
<dbReference type="Gene3D" id="2.40.170.20">
    <property type="entry name" value="TonB-dependent receptor, beta-barrel domain"/>
    <property type="match status" value="1"/>
</dbReference>
<dbReference type="InterPro" id="IPR036942">
    <property type="entry name" value="Beta-barrel_TonB_sf"/>
</dbReference>
<keyword evidence="4" id="KW-0732">Signal</keyword>
<organism evidence="6 7">
    <name type="scientific">Rhabdobacter roseus</name>
    <dbReference type="NCBI Taxonomy" id="1655419"/>
    <lineage>
        <taxon>Bacteria</taxon>
        <taxon>Pseudomonadati</taxon>
        <taxon>Bacteroidota</taxon>
        <taxon>Cytophagia</taxon>
        <taxon>Cytophagales</taxon>
        <taxon>Cytophagaceae</taxon>
        <taxon>Rhabdobacter</taxon>
    </lineage>
</organism>
<sequence length="798" mass="89200">MTSRLTIFLAACLFACSLCSNAQTITSVKGYVIDTGGEAVLGNAIIINPQDSSLIKGTSFLEGHFELSGLNQQQVLLKITSLGFQDTYLTLLYEDSTQVDAGNIVLRAAANALNEVVVMAKAPLVRGRSDGSIEINIENTPLATSTSVDEILSRSPGVVYDAEGQIGIFGKGAAILFINGVRVSNDQLSTLSPTQVVRIEIISNPGPRYDAQGQAVINIITRRNENEGVQAVLKNYYSYSTFAGYDNRTNTDLSYTKGAWSVNGNYGLQVGNDRMILTTTRVRNAPHDLFSSELTTDWRYKYDNYSNYGLGLQYDRNRNSYLSLQYTGAYEKLGGDQLSANTIIDHETGLYTSTLAWDELSLDNTLNANYVWTIDTLGANLFVGGQYASYRHDFNNDIRQSATVANTKNTTLINNVGEGNIRILSIQADYTKALKRGGTLEAGGKLAYVNNYSFTTFLNIDKNGTATKDDQLSSDFDYTERVPAGYVNFRGRIRKGWDYSLGMRAEWTNYTLLTRMEEEAALTDRYGNVFPNASLTAKFSESVNAYFTYSSRINRPSYQSLNPFVIYQDSFTSIQGNPSLQPAQVHAFELGAALHSWSIKTGYNHTLNLISGGAFQAEDDPRVYILRLSNIRKEDAYFASISKTVSTRWWNSTNTASMSYNNVIDDTGIFARRANQPYYYLYSQNRFNVGKWITLYAMAWYQSEKQDGIYLREAQSSVNFSLEKKFLKDALTCNLEVNDLFHQVRAAGAYRLGTTDILYGRKYNTHYVRFSISYQMGRLKQSGYRNKDVGASEKQRAQ</sequence>
<dbReference type="InterPro" id="IPR041700">
    <property type="entry name" value="OMP_b-brl_3"/>
</dbReference>
<evidence type="ECO:0000256" key="4">
    <source>
        <dbReference type="SAM" id="SignalP"/>
    </source>
</evidence>
<evidence type="ECO:0000256" key="1">
    <source>
        <dbReference type="ARBA" id="ARBA00004442"/>
    </source>
</evidence>
<protein>
    <recommendedName>
        <fullName evidence="5">Outer membrane protein beta-barrel domain-containing protein</fullName>
    </recommendedName>
</protein>
<dbReference type="SUPFAM" id="SSF49464">
    <property type="entry name" value="Carboxypeptidase regulatory domain-like"/>
    <property type="match status" value="1"/>
</dbReference>
<name>A0A840TN83_9BACT</name>
<dbReference type="SUPFAM" id="SSF56935">
    <property type="entry name" value="Porins"/>
    <property type="match status" value="1"/>
</dbReference>
<proteinExistence type="predicted"/>
<evidence type="ECO:0000256" key="3">
    <source>
        <dbReference type="ARBA" id="ARBA00023237"/>
    </source>
</evidence>
<evidence type="ECO:0000256" key="2">
    <source>
        <dbReference type="ARBA" id="ARBA00023136"/>
    </source>
</evidence>
<dbReference type="Proteomes" id="UP000557307">
    <property type="component" value="Unassembled WGS sequence"/>
</dbReference>
<dbReference type="AlphaFoldDB" id="A0A840TN83"/>
<feature type="domain" description="Outer membrane protein beta-barrel" evidence="5">
    <location>
        <begin position="372"/>
        <end position="774"/>
    </location>
</feature>
<evidence type="ECO:0000259" key="5">
    <source>
        <dbReference type="Pfam" id="PF14905"/>
    </source>
</evidence>
<evidence type="ECO:0000313" key="7">
    <source>
        <dbReference type="Proteomes" id="UP000557307"/>
    </source>
</evidence>
<reference evidence="6 7" key="1">
    <citation type="submission" date="2020-08" db="EMBL/GenBank/DDBJ databases">
        <title>Genomic Encyclopedia of Type Strains, Phase IV (KMG-IV): sequencing the most valuable type-strain genomes for metagenomic binning, comparative biology and taxonomic classification.</title>
        <authorList>
            <person name="Goeker M."/>
        </authorList>
    </citation>
    <scope>NUCLEOTIDE SEQUENCE [LARGE SCALE GENOMIC DNA]</scope>
    <source>
        <strain evidence="6 7">DSM 105074</strain>
    </source>
</reference>
<gene>
    <name evidence="6" type="ORF">HNQ92_002538</name>
</gene>
<dbReference type="PANTHER" id="PTHR40980">
    <property type="entry name" value="PLUG DOMAIN-CONTAINING PROTEIN"/>
    <property type="match status" value="1"/>
</dbReference>
<comment type="subcellular location">
    <subcellularLocation>
        <location evidence="1">Cell outer membrane</location>
    </subcellularLocation>
</comment>
<dbReference type="GO" id="GO:0009279">
    <property type="term" value="C:cell outer membrane"/>
    <property type="evidence" value="ECO:0007669"/>
    <property type="project" value="UniProtKB-SubCell"/>
</dbReference>
<comment type="caution">
    <text evidence="6">The sequence shown here is derived from an EMBL/GenBank/DDBJ whole genome shotgun (WGS) entry which is preliminary data.</text>
</comment>
<dbReference type="EMBL" id="JACHGF010000003">
    <property type="protein sequence ID" value="MBB5284395.1"/>
    <property type="molecule type" value="Genomic_DNA"/>
</dbReference>
<dbReference type="Pfam" id="PF14905">
    <property type="entry name" value="OMP_b-brl_3"/>
    <property type="match status" value="1"/>
</dbReference>
<keyword evidence="7" id="KW-1185">Reference proteome</keyword>
<dbReference type="InterPro" id="IPR008969">
    <property type="entry name" value="CarboxyPept-like_regulatory"/>
</dbReference>
<feature type="signal peptide" evidence="4">
    <location>
        <begin position="1"/>
        <end position="22"/>
    </location>
</feature>
<feature type="chain" id="PRO_5032559062" description="Outer membrane protein beta-barrel domain-containing protein" evidence="4">
    <location>
        <begin position="23"/>
        <end position="798"/>
    </location>
</feature>
<keyword evidence="2" id="KW-0472">Membrane</keyword>
<dbReference type="RefSeq" id="WP_184174336.1">
    <property type="nucleotide sequence ID" value="NZ_JACHGF010000003.1"/>
</dbReference>
<evidence type="ECO:0000313" key="6">
    <source>
        <dbReference type="EMBL" id="MBB5284395.1"/>
    </source>
</evidence>